<keyword evidence="3" id="KW-1185">Reference proteome</keyword>
<protein>
    <submittedName>
        <fullName evidence="2">Uncharacterized protein</fullName>
    </submittedName>
</protein>
<dbReference type="HOGENOM" id="CLU_3066931_0_0_6"/>
<evidence type="ECO:0000313" key="3">
    <source>
        <dbReference type="Proteomes" id="UP000018458"/>
    </source>
</evidence>
<dbReference type="EMBL" id="AEVO01000034">
    <property type="protein sequence ID" value="EFY07460.1"/>
    <property type="molecule type" value="Genomic_DNA"/>
</dbReference>
<evidence type="ECO:0000256" key="1">
    <source>
        <dbReference type="SAM" id="Phobius"/>
    </source>
</evidence>
<sequence>MESKLYILIPFIFAETFLITFLLIKPENPEKHQRRTTDKIKCQINTTFKLSKV</sequence>
<feature type="transmembrane region" description="Helical" evidence="1">
    <location>
        <begin position="6"/>
        <end position="24"/>
    </location>
</feature>
<dbReference type="Proteomes" id="UP000018458">
    <property type="component" value="Unassembled WGS sequence"/>
</dbReference>
<reference evidence="2 3" key="1">
    <citation type="submission" date="2011-01" db="EMBL/GenBank/DDBJ databases">
        <authorList>
            <person name="Weinstock G."/>
            <person name="Sodergren E."/>
            <person name="Clifton S."/>
            <person name="Fulton L."/>
            <person name="Fulton B."/>
            <person name="Courtney L."/>
            <person name="Fronick C."/>
            <person name="Harrison M."/>
            <person name="Strong C."/>
            <person name="Farmer C."/>
            <person name="Delahaunty K."/>
            <person name="Markovic C."/>
            <person name="Hall O."/>
            <person name="Minx P."/>
            <person name="Tomlinson C."/>
            <person name="Mitreva M."/>
            <person name="Hou S."/>
            <person name="Chen J."/>
            <person name="Wollam A."/>
            <person name="Pepin K.H."/>
            <person name="Johnson M."/>
            <person name="Bhonagiri V."/>
            <person name="Zhang X."/>
            <person name="Suruliraj S."/>
            <person name="Warren W."/>
            <person name="Chinwalla A."/>
            <person name="Mardis E.R."/>
            <person name="Wilson R.K."/>
        </authorList>
    </citation>
    <scope>NUCLEOTIDE SEQUENCE [LARGE SCALE GENOMIC DNA]</scope>
    <source>
        <strain evidence="3">DSM 22608 / JCM 16073 / KCTC 15190 / YIT 12066</strain>
    </source>
</reference>
<proteinExistence type="predicted"/>
<accession>E8LJ36</accession>
<dbReference type="STRING" id="762983.HMPREF9444_00710"/>
<dbReference type="AlphaFoldDB" id="E8LJ36"/>
<keyword evidence="1" id="KW-0812">Transmembrane</keyword>
<name>E8LJ36_SUCHY</name>
<keyword evidence="1" id="KW-1133">Transmembrane helix</keyword>
<evidence type="ECO:0000313" key="2">
    <source>
        <dbReference type="EMBL" id="EFY07460.1"/>
    </source>
</evidence>
<organism evidence="2 3">
    <name type="scientific">Succinatimonas hippei (strain DSM 22608 / JCM 16073 / KCTC 15190 / YIT 12066)</name>
    <dbReference type="NCBI Taxonomy" id="762983"/>
    <lineage>
        <taxon>Bacteria</taxon>
        <taxon>Pseudomonadati</taxon>
        <taxon>Pseudomonadota</taxon>
        <taxon>Gammaproteobacteria</taxon>
        <taxon>Aeromonadales</taxon>
        <taxon>Succinivibrionaceae</taxon>
        <taxon>Succinatimonas</taxon>
    </lineage>
</organism>
<keyword evidence="1" id="KW-0472">Membrane</keyword>
<comment type="caution">
    <text evidence="2">The sequence shown here is derived from an EMBL/GenBank/DDBJ whole genome shotgun (WGS) entry which is preliminary data.</text>
</comment>
<gene>
    <name evidence="2" type="ORF">HMPREF9444_00710</name>
</gene>